<name>S8F1S6_FOMSC</name>
<comment type="cofactor">
    <cofactor evidence="1">
        <name>Mg(2+)</name>
        <dbReference type="ChEBI" id="CHEBI:18420"/>
    </cofactor>
</comment>
<dbReference type="Proteomes" id="UP000015241">
    <property type="component" value="Unassembled WGS sequence"/>
</dbReference>
<dbReference type="eggNOG" id="ENOG502QU7C">
    <property type="taxonomic scope" value="Eukaryota"/>
</dbReference>
<feature type="region of interest" description="Disordered" evidence="4">
    <location>
        <begin position="102"/>
        <end position="138"/>
    </location>
</feature>
<evidence type="ECO:0000256" key="3">
    <source>
        <dbReference type="ARBA" id="ARBA00022842"/>
    </source>
</evidence>
<dbReference type="GO" id="GO:0016836">
    <property type="term" value="F:hydro-lyase activity"/>
    <property type="evidence" value="ECO:0007669"/>
    <property type="project" value="TreeGrafter"/>
</dbReference>
<dbReference type="GO" id="GO:0016052">
    <property type="term" value="P:carbohydrate catabolic process"/>
    <property type="evidence" value="ECO:0007669"/>
    <property type="project" value="TreeGrafter"/>
</dbReference>
<dbReference type="InParanoid" id="S8F1S6"/>
<dbReference type="PANTHER" id="PTHR13794">
    <property type="entry name" value="ENOLASE SUPERFAMILY, MANDELATE RACEMASE"/>
    <property type="match status" value="1"/>
</dbReference>
<proteinExistence type="predicted"/>
<protein>
    <submittedName>
        <fullName evidence="5">Uncharacterized protein</fullName>
    </submittedName>
</protein>
<dbReference type="InterPro" id="IPR029017">
    <property type="entry name" value="Enolase-like_N"/>
</dbReference>
<dbReference type="OrthoDB" id="14161at2759"/>
<dbReference type="SUPFAM" id="SSF54826">
    <property type="entry name" value="Enolase N-terminal domain-like"/>
    <property type="match status" value="1"/>
</dbReference>
<dbReference type="PANTHER" id="PTHR13794:SF58">
    <property type="entry name" value="MITOCHONDRIAL ENOLASE SUPERFAMILY MEMBER 1"/>
    <property type="match status" value="1"/>
</dbReference>
<evidence type="ECO:0000256" key="4">
    <source>
        <dbReference type="SAM" id="MobiDB-lite"/>
    </source>
</evidence>
<dbReference type="GO" id="GO:0000287">
    <property type="term" value="F:magnesium ion binding"/>
    <property type="evidence" value="ECO:0007669"/>
    <property type="project" value="TreeGrafter"/>
</dbReference>
<evidence type="ECO:0000313" key="5">
    <source>
        <dbReference type="EMBL" id="EPS92969.1"/>
    </source>
</evidence>
<dbReference type="Gene3D" id="3.30.390.10">
    <property type="entry name" value="Enolase-like, N-terminal domain"/>
    <property type="match status" value="1"/>
</dbReference>
<keyword evidence="6" id="KW-1185">Reference proteome</keyword>
<dbReference type="InterPro" id="IPR046945">
    <property type="entry name" value="RHMD-like"/>
</dbReference>
<evidence type="ECO:0000256" key="1">
    <source>
        <dbReference type="ARBA" id="ARBA00001946"/>
    </source>
</evidence>
<feature type="compositionally biased region" description="Basic and acidic residues" evidence="4">
    <location>
        <begin position="128"/>
        <end position="138"/>
    </location>
</feature>
<keyword evidence="2" id="KW-0479">Metal-binding</keyword>
<evidence type="ECO:0000256" key="2">
    <source>
        <dbReference type="ARBA" id="ARBA00022723"/>
    </source>
</evidence>
<dbReference type="AlphaFoldDB" id="S8F1S6"/>
<dbReference type="EMBL" id="KE504313">
    <property type="protein sequence ID" value="EPS92969.1"/>
    <property type="molecule type" value="Genomic_DNA"/>
</dbReference>
<organism evidence="5 6">
    <name type="scientific">Fomitopsis schrenkii</name>
    <name type="common">Brown rot fungus</name>
    <dbReference type="NCBI Taxonomy" id="2126942"/>
    <lineage>
        <taxon>Eukaryota</taxon>
        <taxon>Fungi</taxon>
        <taxon>Dikarya</taxon>
        <taxon>Basidiomycota</taxon>
        <taxon>Agaricomycotina</taxon>
        <taxon>Agaricomycetes</taxon>
        <taxon>Polyporales</taxon>
        <taxon>Fomitopsis</taxon>
    </lineage>
</organism>
<accession>S8F1S6</accession>
<evidence type="ECO:0000313" key="6">
    <source>
        <dbReference type="Proteomes" id="UP000015241"/>
    </source>
</evidence>
<dbReference type="STRING" id="743788.S8F1S6"/>
<gene>
    <name evidence="5" type="ORF">FOMPIDRAFT_1026668</name>
</gene>
<reference evidence="5 6" key="1">
    <citation type="journal article" date="2012" name="Science">
        <title>The Paleozoic origin of enzymatic lignin decomposition reconstructed from 31 fungal genomes.</title>
        <authorList>
            <person name="Floudas D."/>
            <person name="Binder M."/>
            <person name="Riley R."/>
            <person name="Barry K."/>
            <person name="Blanchette R.A."/>
            <person name="Henrissat B."/>
            <person name="Martinez A.T."/>
            <person name="Otillar R."/>
            <person name="Spatafora J.W."/>
            <person name="Yadav J.S."/>
            <person name="Aerts A."/>
            <person name="Benoit I."/>
            <person name="Boyd A."/>
            <person name="Carlson A."/>
            <person name="Copeland A."/>
            <person name="Coutinho P.M."/>
            <person name="de Vries R.P."/>
            <person name="Ferreira P."/>
            <person name="Findley K."/>
            <person name="Foster B."/>
            <person name="Gaskell J."/>
            <person name="Glotzer D."/>
            <person name="Gorecki P."/>
            <person name="Heitman J."/>
            <person name="Hesse C."/>
            <person name="Hori C."/>
            <person name="Igarashi K."/>
            <person name="Jurgens J.A."/>
            <person name="Kallen N."/>
            <person name="Kersten P."/>
            <person name="Kohler A."/>
            <person name="Kuees U."/>
            <person name="Kumar T.K.A."/>
            <person name="Kuo A."/>
            <person name="LaButti K."/>
            <person name="Larrondo L.F."/>
            <person name="Lindquist E."/>
            <person name="Ling A."/>
            <person name="Lombard V."/>
            <person name="Lucas S."/>
            <person name="Lundell T."/>
            <person name="Martin R."/>
            <person name="McLaughlin D.J."/>
            <person name="Morgenstern I."/>
            <person name="Morin E."/>
            <person name="Murat C."/>
            <person name="Nagy L.G."/>
            <person name="Nolan M."/>
            <person name="Ohm R.A."/>
            <person name="Patyshakuliyeva A."/>
            <person name="Rokas A."/>
            <person name="Ruiz-Duenas F.J."/>
            <person name="Sabat G."/>
            <person name="Salamov A."/>
            <person name="Samejima M."/>
            <person name="Schmutz J."/>
            <person name="Slot J.C."/>
            <person name="St John F."/>
            <person name="Stenlid J."/>
            <person name="Sun H."/>
            <person name="Sun S."/>
            <person name="Syed K."/>
            <person name="Tsang A."/>
            <person name="Wiebenga A."/>
            <person name="Young D."/>
            <person name="Pisabarro A."/>
            <person name="Eastwood D.C."/>
            <person name="Martin F."/>
            <person name="Cullen D."/>
            <person name="Grigoriev I.V."/>
            <person name="Hibbett D.S."/>
        </authorList>
    </citation>
    <scope>NUCLEOTIDE SEQUENCE</scope>
    <source>
        <strain evidence="6">FP-58527</strain>
    </source>
</reference>
<dbReference type="HOGENOM" id="CLU_1855315_0_0_1"/>
<sequence>MATRGKDVEELFANMGKTWDYLCADPQLRWIGPEKGVIRIALGDVDNALWDMYARTRNKPLWKLIVDMTPMSLPSRRFWTNGESELTFDTADERALRAQASAWAGRTTVRSGGSEGEQADTPTGGRATVDDSGRVDAS</sequence>
<keyword evidence="3" id="KW-0460">Magnesium</keyword>